<comment type="caution">
    <text evidence="1">The sequence shown here is derived from an EMBL/GenBank/DDBJ whole genome shotgun (WGS) entry which is preliminary data.</text>
</comment>
<sequence length="204" mass="22983">MLFCIACKTPAREETITQSALQPTPKDNKAQLASAIAVIRTGDMVTRTGNDFTSNSLRQFCQTDKTYSHCGIASIEHDSIFVYHALGGEFNPDQALLREPLKLFVASEANKGFGVFRFRMDTIQTRRLINEAKTAFAEKITFDMKFDLATDDKMYCSEFTAKMFQRAFQNDSMFIPVKIPGLDYLAPDNLFTHPACKKVFAAVY</sequence>
<accession>A0ABS9KZA9</accession>
<protein>
    <recommendedName>
        <fullName evidence="3">Permuted papain-like amidase YaeF/Yiix C92 family enzyme</fullName>
    </recommendedName>
</protein>
<dbReference type="Gene3D" id="3.90.1720.10">
    <property type="entry name" value="endopeptidase domain like (from Nostoc punctiforme)"/>
    <property type="match status" value="1"/>
</dbReference>
<proteinExistence type="predicted"/>
<name>A0ABS9KZA9_9BACT</name>
<evidence type="ECO:0008006" key="3">
    <source>
        <dbReference type="Google" id="ProtNLM"/>
    </source>
</evidence>
<evidence type="ECO:0000313" key="1">
    <source>
        <dbReference type="EMBL" id="MCG2617682.1"/>
    </source>
</evidence>
<gene>
    <name evidence="1" type="ORF">LZZ85_25500</name>
</gene>
<keyword evidence="2" id="KW-1185">Reference proteome</keyword>
<dbReference type="RefSeq" id="WP_237876493.1">
    <property type="nucleotide sequence ID" value="NZ_JAKLTR010000024.1"/>
</dbReference>
<dbReference type="EMBL" id="JAKLTR010000024">
    <property type="protein sequence ID" value="MCG2617682.1"/>
    <property type="molecule type" value="Genomic_DNA"/>
</dbReference>
<dbReference type="Proteomes" id="UP001165367">
    <property type="component" value="Unassembled WGS sequence"/>
</dbReference>
<reference evidence="1" key="1">
    <citation type="submission" date="2022-01" db="EMBL/GenBank/DDBJ databases">
        <authorList>
            <person name="Jo J.-H."/>
            <person name="Im W.-T."/>
        </authorList>
    </citation>
    <scope>NUCLEOTIDE SEQUENCE</scope>
    <source>
        <strain evidence="1">NA20</strain>
    </source>
</reference>
<organism evidence="1 2">
    <name type="scientific">Terrimonas ginsenosidimutans</name>
    <dbReference type="NCBI Taxonomy" id="2908004"/>
    <lineage>
        <taxon>Bacteria</taxon>
        <taxon>Pseudomonadati</taxon>
        <taxon>Bacteroidota</taxon>
        <taxon>Chitinophagia</taxon>
        <taxon>Chitinophagales</taxon>
        <taxon>Chitinophagaceae</taxon>
        <taxon>Terrimonas</taxon>
    </lineage>
</organism>
<dbReference type="InterPro" id="IPR038765">
    <property type="entry name" value="Papain-like_cys_pep_sf"/>
</dbReference>
<dbReference type="InterPro" id="IPR024453">
    <property type="entry name" value="Peptidase_C92"/>
</dbReference>
<evidence type="ECO:0000313" key="2">
    <source>
        <dbReference type="Proteomes" id="UP001165367"/>
    </source>
</evidence>
<dbReference type="SUPFAM" id="SSF54001">
    <property type="entry name" value="Cysteine proteinases"/>
    <property type="match status" value="1"/>
</dbReference>
<dbReference type="Pfam" id="PF05708">
    <property type="entry name" value="Peptidase_C92"/>
    <property type="match status" value="1"/>
</dbReference>